<evidence type="ECO:0000256" key="8">
    <source>
        <dbReference type="ARBA" id="ARBA00023316"/>
    </source>
</evidence>
<evidence type="ECO:0000259" key="10">
    <source>
        <dbReference type="Pfam" id="PF01225"/>
    </source>
</evidence>
<dbReference type="GO" id="GO:0106418">
    <property type="term" value="F:UDP-N-acetylmuramate-L-alanyl-gamma-D-glutamyl-meso-2,6-diaminoheptanedioate ligase activity"/>
    <property type="evidence" value="ECO:0007669"/>
    <property type="project" value="UniProtKB-EC"/>
</dbReference>
<dbReference type="GO" id="GO:0008360">
    <property type="term" value="P:regulation of cell shape"/>
    <property type="evidence" value="ECO:0007669"/>
    <property type="project" value="UniProtKB-KW"/>
</dbReference>
<gene>
    <name evidence="9 13" type="primary">mpl</name>
    <name evidence="13" type="ORF">RVIR1_03100</name>
</gene>
<dbReference type="InterPro" id="IPR004101">
    <property type="entry name" value="Mur_ligase_C"/>
</dbReference>
<dbReference type="GO" id="GO:0009252">
    <property type="term" value="P:peptidoglycan biosynthetic process"/>
    <property type="evidence" value="ECO:0007669"/>
    <property type="project" value="UniProtKB-UniRule"/>
</dbReference>
<dbReference type="SUPFAM" id="SSF53244">
    <property type="entry name" value="MurD-like peptide ligases, peptide-binding domain"/>
    <property type="match status" value="1"/>
</dbReference>
<feature type="domain" description="Mur ligase N-terminal catalytic" evidence="10">
    <location>
        <begin position="3"/>
        <end position="100"/>
    </location>
</feature>
<dbReference type="Pfam" id="PF01225">
    <property type="entry name" value="Mur_ligase"/>
    <property type="match status" value="1"/>
</dbReference>
<keyword evidence="9" id="KW-0460">Magnesium</keyword>
<comment type="pathway">
    <text evidence="9">Cell wall biogenesis; peptidoglycan recycling.</text>
</comment>
<dbReference type="AlphaFoldDB" id="A0A2Z5UV52"/>
<keyword evidence="1 9" id="KW-0436">Ligase</keyword>
<evidence type="ECO:0000259" key="12">
    <source>
        <dbReference type="Pfam" id="PF08245"/>
    </source>
</evidence>
<dbReference type="GO" id="GO:0071555">
    <property type="term" value="P:cell wall organization"/>
    <property type="evidence" value="ECO:0007669"/>
    <property type="project" value="UniProtKB-KW"/>
</dbReference>
<dbReference type="KEGG" id="rvi:RVIR1_03100"/>
<comment type="similarity">
    <text evidence="9">Belongs to the MurCDEF family. Mpl subfamily.</text>
</comment>
<evidence type="ECO:0000256" key="7">
    <source>
        <dbReference type="ARBA" id="ARBA00023306"/>
    </source>
</evidence>
<evidence type="ECO:0000256" key="6">
    <source>
        <dbReference type="ARBA" id="ARBA00022984"/>
    </source>
</evidence>
<keyword evidence="7 9" id="KW-0131">Cell cycle</keyword>
<dbReference type="GO" id="GO:0005524">
    <property type="term" value="F:ATP binding"/>
    <property type="evidence" value="ECO:0007669"/>
    <property type="project" value="UniProtKB-UniRule"/>
</dbReference>
<name>A0A2Z5UV52_9COXI</name>
<evidence type="ECO:0000256" key="9">
    <source>
        <dbReference type="HAMAP-Rule" id="MF_02020"/>
    </source>
</evidence>
<organism evidence="13 14">
    <name type="scientific">Candidatus Rickettsiella viridis</name>
    <dbReference type="NCBI Taxonomy" id="676208"/>
    <lineage>
        <taxon>Bacteria</taxon>
        <taxon>Pseudomonadati</taxon>
        <taxon>Pseudomonadota</taxon>
        <taxon>Gammaproteobacteria</taxon>
        <taxon>Legionellales</taxon>
        <taxon>Coxiellaceae</taxon>
        <taxon>Rickettsiella</taxon>
    </lineage>
</organism>
<dbReference type="GO" id="GO:0009254">
    <property type="term" value="P:peptidoglycan turnover"/>
    <property type="evidence" value="ECO:0007669"/>
    <property type="project" value="UniProtKB-UniRule"/>
</dbReference>
<dbReference type="InterPro" id="IPR050061">
    <property type="entry name" value="MurCDEF_pg_biosynth"/>
</dbReference>
<keyword evidence="4 9" id="KW-0067">ATP-binding</keyword>
<feature type="domain" description="Mur ligase C-terminal" evidence="11">
    <location>
        <begin position="314"/>
        <end position="431"/>
    </location>
</feature>
<dbReference type="UniPathway" id="UPA00544"/>
<dbReference type="Pfam" id="PF08245">
    <property type="entry name" value="Mur_ligase_M"/>
    <property type="match status" value="1"/>
</dbReference>
<accession>A0A2Z5UV52</accession>
<evidence type="ECO:0000256" key="3">
    <source>
        <dbReference type="ARBA" id="ARBA00022741"/>
    </source>
</evidence>
<evidence type="ECO:0000256" key="4">
    <source>
        <dbReference type="ARBA" id="ARBA00022840"/>
    </source>
</evidence>
<feature type="domain" description="Mur ligase central" evidence="12">
    <location>
        <begin position="109"/>
        <end position="292"/>
    </location>
</feature>
<sequence>MRLHILGICGTFMAGVALLAKEKGFTVTGSDTNVYPPMSTHLQEQGISIFEGYEDLNQFSPLPDIVIMGNSMKRGNPCVEYVLNKGTPYISGPQWLAENVLQGRHVLAVAGTHGKTTVTSLLSWIADSAGLNPGFLIGGIAKNFKTSARLGSHPFFIIEADEYDTAFFDKRSKFIHYHPRTLILNNLEFDHADIFPDLNAIKLQFSYLLRTVPSEGLIISPKEDKNLQTVLSQACWTPIVYTGTSSSWHAKLIKPDASQFSVTFNHKEQGEVTWNLLGKHNVANALNAIAAANHIGIKPQQAIEALNQFQGIKRRLEIYKQVNEITLYDDFAHHPTAIASTLAGLRQRVGKARILVVLQCGTHTMLSGVHSKTLGPSFKEADKVWLIKPDQDWCVEQNAAIPMQICDSIATVVESVAKEAKPHDHIVIMSNRGSNTLHEKLVNALFHHE</sequence>
<feature type="binding site" evidence="9">
    <location>
        <begin position="111"/>
        <end position="117"/>
    </location>
    <ligand>
        <name>ATP</name>
        <dbReference type="ChEBI" id="CHEBI:30616"/>
    </ligand>
</feature>
<evidence type="ECO:0000256" key="2">
    <source>
        <dbReference type="ARBA" id="ARBA00022618"/>
    </source>
</evidence>
<dbReference type="InterPro" id="IPR000713">
    <property type="entry name" value="Mur_ligase_N"/>
</dbReference>
<evidence type="ECO:0000256" key="1">
    <source>
        <dbReference type="ARBA" id="ARBA00022598"/>
    </source>
</evidence>
<dbReference type="InterPro" id="IPR005757">
    <property type="entry name" value="Mpl"/>
</dbReference>
<dbReference type="SUPFAM" id="SSF51984">
    <property type="entry name" value="MurCD N-terminal domain"/>
    <property type="match status" value="1"/>
</dbReference>
<comment type="catalytic activity">
    <reaction evidence="9">
        <text>UDP-N-acetyl-alpha-D-muramate + L-alanyl-gamma-D-glutamyl-meso-2,6-diaminopimelate + ATP = UDP-N-acetyl-alpha-D-muramoyl-L-alanyl-gamma-D-glutamyl-meso-2,6-diaminopimelate + ADP + phosphate + H(+)</text>
        <dbReference type="Rhea" id="RHEA:29563"/>
        <dbReference type="ChEBI" id="CHEBI:15378"/>
        <dbReference type="ChEBI" id="CHEBI:30616"/>
        <dbReference type="ChEBI" id="CHEBI:43474"/>
        <dbReference type="ChEBI" id="CHEBI:61401"/>
        <dbReference type="ChEBI" id="CHEBI:70757"/>
        <dbReference type="ChEBI" id="CHEBI:83905"/>
        <dbReference type="ChEBI" id="CHEBI:456216"/>
        <dbReference type="EC" id="6.3.2.45"/>
    </reaction>
</comment>
<keyword evidence="8 9" id="KW-0961">Cell wall biogenesis/degradation</keyword>
<comment type="cofactor">
    <cofactor evidence="9">
        <name>Mg(2+)</name>
        <dbReference type="ChEBI" id="CHEBI:18420"/>
    </cofactor>
</comment>
<dbReference type="GO" id="GO:0051301">
    <property type="term" value="P:cell division"/>
    <property type="evidence" value="ECO:0007669"/>
    <property type="project" value="UniProtKB-KW"/>
</dbReference>
<reference evidence="13 14" key="1">
    <citation type="submission" date="2017-03" db="EMBL/GenBank/DDBJ databases">
        <title>The genome sequence of Candidatus Rickettsiella viridis.</title>
        <authorList>
            <person name="Nikoh N."/>
            <person name="Tsuchida T."/>
            <person name="Yamaguchi K."/>
            <person name="Maeda T."/>
            <person name="Shigenobu S."/>
            <person name="Fukatsu T."/>
        </authorList>
    </citation>
    <scope>NUCLEOTIDE SEQUENCE [LARGE SCALE GENOMIC DNA]</scope>
    <source>
        <strain evidence="13 14">Ap-RA04</strain>
    </source>
</reference>
<dbReference type="Gene3D" id="3.90.190.20">
    <property type="entry name" value="Mur ligase, C-terminal domain"/>
    <property type="match status" value="1"/>
</dbReference>
<dbReference type="InterPro" id="IPR036615">
    <property type="entry name" value="Mur_ligase_C_dom_sf"/>
</dbReference>
<dbReference type="EMBL" id="AP018005">
    <property type="protein sequence ID" value="BBB14833.1"/>
    <property type="molecule type" value="Genomic_DNA"/>
</dbReference>
<keyword evidence="5 9" id="KW-0133">Cell shape</keyword>
<dbReference type="OrthoDB" id="9804126at2"/>
<keyword evidence="6 9" id="KW-0573">Peptidoglycan synthesis</keyword>
<dbReference type="InterPro" id="IPR013221">
    <property type="entry name" value="Mur_ligase_cen"/>
</dbReference>
<dbReference type="Gene3D" id="3.40.1190.10">
    <property type="entry name" value="Mur-like, catalytic domain"/>
    <property type="match status" value="1"/>
</dbReference>
<dbReference type="RefSeq" id="WP_126322345.1">
    <property type="nucleotide sequence ID" value="NZ_AP018005.1"/>
</dbReference>
<keyword evidence="14" id="KW-1185">Reference proteome</keyword>
<dbReference type="Proteomes" id="UP000282483">
    <property type="component" value="Chromosome"/>
</dbReference>
<evidence type="ECO:0000313" key="13">
    <source>
        <dbReference type="EMBL" id="BBB14833.1"/>
    </source>
</evidence>
<proteinExistence type="inferred from homology"/>
<comment type="function">
    <text evidence="9">Reutilizes the intact tripeptide L-alanyl-gamma-D-glutamyl-meso-diaminopimelate by linking it to UDP-N-acetylmuramate.</text>
</comment>
<evidence type="ECO:0000256" key="5">
    <source>
        <dbReference type="ARBA" id="ARBA00022960"/>
    </source>
</evidence>
<dbReference type="PANTHER" id="PTHR43445">
    <property type="entry name" value="UDP-N-ACETYLMURAMATE--L-ALANINE LIGASE-RELATED"/>
    <property type="match status" value="1"/>
</dbReference>
<dbReference type="Gene3D" id="3.40.50.720">
    <property type="entry name" value="NAD(P)-binding Rossmann-like Domain"/>
    <property type="match status" value="1"/>
</dbReference>
<dbReference type="EC" id="6.3.2.45" evidence="9"/>
<dbReference type="PANTHER" id="PTHR43445:SF5">
    <property type="entry name" value="UDP-N-ACETYLMURAMATE--L-ALANYL-GAMMA-D-GLUTAMYL-MESO-2,6-DIAMINOHEPTANDIOATE LIGASE"/>
    <property type="match status" value="1"/>
</dbReference>
<dbReference type="Pfam" id="PF02875">
    <property type="entry name" value="Mur_ligase_C"/>
    <property type="match status" value="1"/>
</dbReference>
<dbReference type="HAMAP" id="MF_02020">
    <property type="entry name" value="Mpl"/>
    <property type="match status" value="1"/>
</dbReference>
<keyword evidence="3 9" id="KW-0547">Nucleotide-binding</keyword>
<protein>
    <recommendedName>
        <fullName evidence="9">UDP-N-acetylmuramate--L-alanyl-gamma-D-glutamyl-meso-2,6-diaminoheptandioate ligase</fullName>
        <ecNumber evidence="9">6.3.2.45</ecNumber>
    </recommendedName>
    <alternativeName>
        <fullName evidence="9">Murein peptide ligase</fullName>
    </alternativeName>
    <alternativeName>
        <fullName evidence="9">UDP-N-acetylmuramate:L-alanyl-gamma-D-glutamyl-meso-diaminopimelate ligase</fullName>
    </alternativeName>
</protein>
<evidence type="ECO:0000313" key="14">
    <source>
        <dbReference type="Proteomes" id="UP000282483"/>
    </source>
</evidence>
<dbReference type="NCBIfam" id="TIGR01081">
    <property type="entry name" value="mpl"/>
    <property type="match status" value="1"/>
</dbReference>
<evidence type="ECO:0000259" key="11">
    <source>
        <dbReference type="Pfam" id="PF02875"/>
    </source>
</evidence>
<keyword evidence="2 9" id="KW-0132">Cell division</keyword>
<dbReference type="InterPro" id="IPR036565">
    <property type="entry name" value="Mur-like_cat_sf"/>
</dbReference>
<dbReference type="SUPFAM" id="SSF53623">
    <property type="entry name" value="MurD-like peptide ligases, catalytic domain"/>
    <property type="match status" value="1"/>
</dbReference>